<dbReference type="OrthoDB" id="53394at2157"/>
<accession>A0A218NNW4</accession>
<reference evidence="3 4" key="1">
    <citation type="journal article" date="2017" name="Nat. Commun.">
        <title>'ARMAN' archaea depend on association with euryarchaeal host in culture and in situ.</title>
        <authorList>
            <person name="Golyshina O."/>
            <person name="Toshchakov S."/>
            <person name="Makarova K."/>
            <person name="Gavrilov S."/>
            <person name="Korzhenkov A."/>
            <person name="La Cono V."/>
            <person name="Arcadi E."/>
            <person name="Nechitaylo T."/>
            <person name="Ferrer M."/>
            <person name="Kublanov I."/>
            <person name="Wolf Y."/>
            <person name="Yakimov M."/>
            <person name="Golyshin P."/>
            <person name="Slesarev A."/>
            <person name="Kozyavkin S."/>
        </authorList>
    </citation>
    <scope>NUCLEOTIDE SEQUENCE [LARGE SCALE GENOMIC DNA]</scope>
    <source>
        <strain evidence="3 4">Mia14</strain>
    </source>
</reference>
<gene>
    <name evidence="3" type="ORF">Mia14_0881</name>
</gene>
<dbReference type="AlphaFoldDB" id="A0A218NNW4"/>
<proteinExistence type="predicted"/>
<organism evidence="3 4">
    <name type="scientific">Candidatus Mancarchaeum acidiphilum</name>
    <dbReference type="NCBI Taxonomy" id="1920749"/>
    <lineage>
        <taxon>Archaea</taxon>
        <taxon>Candidatus Micrarchaeota</taxon>
        <taxon>Candidatus Mancarchaeum</taxon>
    </lineage>
</organism>
<feature type="region of interest" description="Disordered" evidence="1">
    <location>
        <begin position="1"/>
        <end position="31"/>
    </location>
</feature>
<dbReference type="EMBL" id="CP019964">
    <property type="protein sequence ID" value="ASI14162.1"/>
    <property type="molecule type" value="Genomic_DNA"/>
</dbReference>
<dbReference type="InterPro" id="IPR018649">
    <property type="entry name" value="SHOCT"/>
</dbReference>
<evidence type="ECO:0000313" key="4">
    <source>
        <dbReference type="Proteomes" id="UP000197679"/>
    </source>
</evidence>
<name>A0A218NNW4_9ARCH</name>
<keyword evidence="4" id="KW-1185">Reference proteome</keyword>
<dbReference type="KEGG" id="marh:Mia14_0881"/>
<evidence type="ECO:0000256" key="1">
    <source>
        <dbReference type="SAM" id="MobiDB-lite"/>
    </source>
</evidence>
<sequence>MSCGCMKNAGNDMGKQHMHSHGGEENLPADDTKSALGILNERYARGEIAKEEYLSMKNEILSR</sequence>
<protein>
    <submittedName>
        <fullName evidence="3">SHOCT family protein</fullName>
    </submittedName>
</protein>
<evidence type="ECO:0000259" key="2">
    <source>
        <dbReference type="Pfam" id="PF09851"/>
    </source>
</evidence>
<feature type="domain" description="SHOCT" evidence="2">
    <location>
        <begin position="35"/>
        <end position="61"/>
    </location>
</feature>
<dbReference type="Pfam" id="PF09851">
    <property type="entry name" value="SHOCT"/>
    <property type="match status" value="1"/>
</dbReference>
<dbReference type="Proteomes" id="UP000197679">
    <property type="component" value="Chromosome"/>
</dbReference>
<evidence type="ECO:0000313" key="3">
    <source>
        <dbReference type="EMBL" id="ASI14162.1"/>
    </source>
</evidence>